<evidence type="ECO:0000313" key="1">
    <source>
        <dbReference type="EMBL" id="KAL3356111.1"/>
    </source>
</evidence>
<protein>
    <submittedName>
        <fullName evidence="1">Uncharacterized protein</fullName>
    </submittedName>
</protein>
<feature type="non-terminal residue" evidence="1">
    <location>
        <position position="1"/>
    </location>
</feature>
<dbReference type="Proteomes" id="UP001627284">
    <property type="component" value="Unassembled WGS sequence"/>
</dbReference>
<dbReference type="EMBL" id="JBJKTR010000010">
    <property type="protein sequence ID" value="KAL3356111.1"/>
    <property type="molecule type" value="Genomic_DNA"/>
</dbReference>
<reference evidence="1 2" key="1">
    <citation type="submission" date="2024-05" db="EMBL/GenBank/DDBJ databases">
        <title>De novo assembly of an allotetraploid wild potato.</title>
        <authorList>
            <person name="Hosaka A.J."/>
        </authorList>
    </citation>
    <scope>NUCLEOTIDE SEQUENCE [LARGE SCALE GENOMIC DNA]</scope>
    <source>
        <tissue evidence="1">Young leaves</tissue>
    </source>
</reference>
<evidence type="ECO:0000313" key="2">
    <source>
        <dbReference type="Proteomes" id="UP001627284"/>
    </source>
</evidence>
<gene>
    <name evidence="1" type="ORF">AABB24_016999</name>
</gene>
<name>A0ABD2TKK5_9SOLN</name>
<organism evidence="1 2">
    <name type="scientific">Solanum stoloniferum</name>
    <dbReference type="NCBI Taxonomy" id="62892"/>
    <lineage>
        <taxon>Eukaryota</taxon>
        <taxon>Viridiplantae</taxon>
        <taxon>Streptophyta</taxon>
        <taxon>Embryophyta</taxon>
        <taxon>Tracheophyta</taxon>
        <taxon>Spermatophyta</taxon>
        <taxon>Magnoliopsida</taxon>
        <taxon>eudicotyledons</taxon>
        <taxon>Gunneridae</taxon>
        <taxon>Pentapetalae</taxon>
        <taxon>asterids</taxon>
        <taxon>lamiids</taxon>
        <taxon>Solanales</taxon>
        <taxon>Solanaceae</taxon>
        <taxon>Solanoideae</taxon>
        <taxon>Solaneae</taxon>
        <taxon>Solanum</taxon>
    </lineage>
</organism>
<proteinExistence type="predicted"/>
<dbReference type="AlphaFoldDB" id="A0ABD2TKK5"/>
<sequence length="139" mass="16561">GFQIPVTIYKAFSYDKKSTYFFYLTLFLSGKKMAESTSTTTKLEEQLMDREEEKGDEKLRETFLVELNLVLVLSFFSLSSEERKLEEFEIDNNKDHQEHNIISKVNSKKRGGINKYRATEHEFPRFQTKIKDCRHCRRM</sequence>
<accession>A0ABD2TKK5</accession>
<keyword evidence="2" id="KW-1185">Reference proteome</keyword>
<comment type="caution">
    <text evidence="1">The sequence shown here is derived from an EMBL/GenBank/DDBJ whole genome shotgun (WGS) entry which is preliminary data.</text>
</comment>